<dbReference type="InterPro" id="IPR032092">
    <property type="entry name" value="PilW"/>
</dbReference>
<evidence type="ECO:0000313" key="2">
    <source>
        <dbReference type="EMBL" id="SFQ55933.1"/>
    </source>
</evidence>
<keyword evidence="1" id="KW-0812">Transmembrane</keyword>
<dbReference type="EMBL" id="FOYD01000001">
    <property type="protein sequence ID" value="SFQ55933.1"/>
    <property type="molecule type" value="Genomic_DNA"/>
</dbReference>
<protein>
    <submittedName>
        <fullName evidence="2">Type IV pilus assembly protein PilW</fullName>
    </submittedName>
</protein>
<evidence type="ECO:0000313" key="3">
    <source>
        <dbReference type="Proteomes" id="UP000242815"/>
    </source>
</evidence>
<proteinExistence type="predicted"/>
<dbReference type="OrthoDB" id="5296662at2"/>
<accession>A0A1I5ZHS8</accession>
<dbReference type="AlphaFoldDB" id="A0A1I5ZHS8"/>
<organism evidence="2 3">
    <name type="scientific">Halopseudomonas formosensis</name>
    <dbReference type="NCBI Taxonomy" id="1002526"/>
    <lineage>
        <taxon>Bacteria</taxon>
        <taxon>Pseudomonadati</taxon>
        <taxon>Pseudomonadota</taxon>
        <taxon>Gammaproteobacteria</taxon>
        <taxon>Pseudomonadales</taxon>
        <taxon>Pseudomonadaceae</taxon>
        <taxon>Halopseudomonas</taxon>
    </lineage>
</organism>
<keyword evidence="1" id="KW-1133">Transmembrane helix</keyword>
<gene>
    <name evidence="2" type="ORF">SAMN05216578_10129</name>
</gene>
<feature type="transmembrane region" description="Helical" evidence="1">
    <location>
        <begin position="12"/>
        <end position="32"/>
    </location>
</feature>
<dbReference type="STRING" id="1002526.SAMN05216578_10129"/>
<dbReference type="RefSeq" id="WP_143084117.1">
    <property type="nucleotide sequence ID" value="NZ_FOYD01000001.1"/>
</dbReference>
<dbReference type="Pfam" id="PF16074">
    <property type="entry name" value="PilW"/>
    <property type="match status" value="1"/>
</dbReference>
<name>A0A1I5ZHS8_9GAMM</name>
<keyword evidence="1" id="KW-0472">Membrane</keyword>
<evidence type="ECO:0000256" key="1">
    <source>
        <dbReference type="SAM" id="Phobius"/>
    </source>
</evidence>
<dbReference type="Proteomes" id="UP000242815">
    <property type="component" value="Unassembled WGS sequence"/>
</dbReference>
<reference evidence="2 3" key="1">
    <citation type="submission" date="2016-10" db="EMBL/GenBank/DDBJ databases">
        <authorList>
            <person name="de Groot N.N."/>
        </authorList>
    </citation>
    <scope>NUCLEOTIDE SEQUENCE [LARGE SCALE GENOMIC DNA]</scope>
    <source>
        <strain evidence="2 3">JCM 18415</strain>
    </source>
</reference>
<sequence>MKGRGSIGQAGVGLVELMVAMTVGLLLVAGAIQQLLANRSSFVLQQQLAAVQENTRFVLARLGRDIRQAGAFGCLDLQRLPAPMAAQLPAPLATPISHSAGVLRLVSAVTVHDPVHTADQRDAAGYDARWLLATNCLDEVRVAEAGETLAVAPGDILIPVRKVEYRLAGHNLQVRTNGAGNFETLIEGVASFGVQFGLAASADEDGVAGAYVTTLQPDEGPRVRSVRILLALSDNPAGHGQLRQRQYTLVSALRNRLE</sequence>
<dbReference type="GO" id="GO:0043683">
    <property type="term" value="P:type IV pilus assembly"/>
    <property type="evidence" value="ECO:0007669"/>
    <property type="project" value="InterPro"/>
</dbReference>